<proteinExistence type="predicted"/>
<dbReference type="AlphaFoldDB" id="A0A6J3LXC5"/>
<protein>
    <submittedName>
        <fullName evidence="3">Uncharacterized protein</fullName>
    </submittedName>
</protein>
<dbReference type="InterPro" id="IPR038883">
    <property type="entry name" value="AN11006-like"/>
</dbReference>
<feature type="compositionally biased region" description="Pro residues" evidence="1">
    <location>
        <begin position="19"/>
        <end position="34"/>
    </location>
</feature>
<dbReference type="RefSeq" id="XP_033457442.1">
    <property type="nucleotide sequence ID" value="XM_033607919.1"/>
</dbReference>
<feature type="region of interest" description="Disordered" evidence="1">
    <location>
        <begin position="1"/>
        <end position="46"/>
    </location>
</feature>
<dbReference type="GeneID" id="54365718"/>
<accession>A0A6J3LXC5</accession>
<feature type="compositionally biased region" description="Low complexity" evidence="1">
    <location>
        <begin position="35"/>
        <end position="46"/>
    </location>
</feature>
<evidence type="ECO:0000313" key="2">
    <source>
        <dbReference type="Proteomes" id="UP000504637"/>
    </source>
</evidence>
<keyword evidence="2" id="KW-1185">Reference proteome</keyword>
<sequence>MSSRSAQPHATIPQQRRQPSPPPTSRTHLSPPPLSHSNTNSSPLLSLPGELRNKIYRLSLLSPTSIEVGPKGYPRSGLLRTNREIRAECLEIFYYENSFDILALDLDPTTLERWCRMLGALGKGGGGEKEEEEEEHRANRIIDHSSSNAVISPLVTISPQKQRASPPPPHQPLISQRRISMNPHIRQTAHWPNLLRWLHKWHIGAIPARLTYPAHLQNAEVRIVHAMFDMAMCLRGQPWRTVEGVLSCQRSVLEALNAGWGVDWV</sequence>
<evidence type="ECO:0000313" key="3">
    <source>
        <dbReference type="RefSeq" id="XP_033457442.1"/>
    </source>
</evidence>
<dbReference type="Proteomes" id="UP000504637">
    <property type="component" value="Unplaced"/>
</dbReference>
<reference evidence="3" key="1">
    <citation type="submission" date="2020-01" db="EMBL/GenBank/DDBJ databases">
        <authorList>
            <consortium name="DOE Joint Genome Institute"/>
            <person name="Haridas S."/>
            <person name="Albert R."/>
            <person name="Binder M."/>
            <person name="Bloem J."/>
            <person name="Labutti K."/>
            <person name="Salamov A."/>
            <person name="Andreopoulos B."/>
            <person name="Baker S.E."/>
            <person name="Barry K."/>
            <person name="Bills G."/>
            <person name="Bluhm B.H."/>
            <person name="Cannon C."/>
            <person name="Castanera R."/>
            <person name="Culley D.E."/>
            <person name="Daum C."/>
            <person name="Ezra D."/>
            <person name="Gonzalez J.B."/>
            <person name="Henrissat B."/>
            <person name="Kuo A."/>
            <person name="Liang C."/>
            <person name="Lipzen A."/>
            <person name="Lutzoni F."/>
            <person name="Magnuson J."/>
            <person name="Mondo S."/>
            <person name="Nolan M."/>
            <person name="Ohm R."/>
            <person name="Pangilinan J."/>
            <person name="Park H.-J."/>
            <person name="Ramirez L."/>
            <person name="Alfaro M."/>
            <person name="Sun H."/>
            <person name="Tritt A."/>
            <person name="Yoshinaga Y."/>
            <person name="Zwiers L.-H."/>
            <person name="Turgeon B.G."/>
            <person name="Goodwin S.B."/>
            <person name="Spatafora J.W."/>
            <person name="Crous P.W."/>
            <person name="Grigoriev I.V."/>
        </authorList>
    </citation>
    <scope>NUCLEOTIDE SEQUENCE</scope>
    <source>
        <strain evidence="3">CBS 342.82</strain>
    </source>
</reference>
<evidence type="ECO:0000256" key="1">
    <source>
        <dbReference type="SAM" id="MobiDB-lite"/>
    </source>
</evidence>
<dbReference type="PANTHER" id="PTHR42085">
    <property type="entry name" value="F-BOX DOMAIN-CONTAINING PROTEIN"/>
    <property type="match status" value="1"/>
</dbReference>
<name>A0A6J3LXC5_9PEZI</name>
<gene>
    <name evidence="3" type="ORF">K489DRAFT_412361</name>
</gene>
<reference evidence="3" key="2">
    <citation type="submission" date="2020-04" db="EMBL/GenBank/DDBJ databases">
        <authorList>
            <consortium name="NCBI Genome Project"/>
        </authorList>
    </citation>
    <scope>NUCLEOTIDE SEQUENCE</scope>
    <source>
        <strain evidence="3">CBS 342.82</strain>
    </source>
</reference>
<dbReference type="OrthoDB" id="62952at2759"/>
<organism evidence="3">
    <name type="scientific">Dissoconium aciculare CBS 342.82</name>
    <dbReference type="NCBI Taxonomy" id="1314786"/>
    <lineage>
        <taxon>Eukaryota</taxon>
        <taxon>Fungi</taxon>
        <taxon>Dikarya</taxon>
        <taxon>Ascomycota</taxon>
        <taxon>Pezizomycotina</taxon>
        <taxon>Dothideomycetes</taxon>
        <taxon>Dothideomycetidae</taxon>
        <taxon>Mycosphaerellales</taxon>
        <taxon>Dissoconiaceae</taxon>
        <taxon>Dissoconium</taxon>
    </lineage>
</organism>
<reference evidence="3" key="3">
    <citation type="submission" date="2025-08" db="UniProtKB">
        <authorList>
            <consortium name="RefSeq"/>
        </authorList>
    </citation>
    <scope>IDENTIFICATION</scope>
    <source>
        <strain evidence="3">CBS 342.82</strain>
    </source>
</reference>
<dbReference type="PANTHER" id="PTHR42085:SF2">
    <property type="entry name" value="F-BOX DOMAIN-CONTAINING PROTEIN"/>
    <property type="match status" value="1"/>
</dbReference>